<dbReference type="EMBL" id="WVTA01000002">
    <property type="protein sequence ID" value="KAK3216128.1"/>
    <property type="molecule type" value="Genomic_DNA"/>
</dbReference>
<feature type="compositionally biased region" description="Acidic residues" evidence="1">
    <location>
        <begin position="200"/>
        <end position="210"/>
    </location>
</feature>
<accession>A0AAN6RKT1</accession>
<evidence type="ECO:0000256" key="1">
    <source>
        <dbReference type="SAM" id="MobiDB-lite"/>
    </source>
</evidence>
<gene>
    <name evidence="2" type="ORF">GRF29_8g2251408</name>
</gene>
<protein>
    <submittedName>
        <fullName evidence="2">Uncharacterized protein</fullName>
    </submittedName>
</protein>
<name>A0AAN6RKT1_9PLEO</name>
<feature type="compositionally biased region" description="Polar residues" evidence="1">
    <location>
        <begin position="146"/>
        <end position="156"/>
    </location>
</feature>
<proteinExistence type="predicted"/>
<feature type="region of interest" description="Disordered" evidence="1">
    <location>
        <begin position="120"/>
        <end position="252"/>
    </location>
</feature>
<reference evidence="2 3" key="1">
    <citation type="submission" date="2021-02" db="EMBL/GenBank/DDBJ databases">
        <title>Genome assembly of Pseudopithomyces chartarum.</title>
        <authorList>
            <person name="Jauregui R."/>
            <person name="Singh J."/>
            <person name="Voisey C."/>
        </authorList>
    </citation>
    <scope>NUCLEOTIDE SEQUENCE [LARGE SCALE GENOMIC DNA]</scope>
    <source>
        <strain evidence="2 3">AGR01</strain>
    </source>
</reference>
<dbReference type="AlphaFoldDB" id="A0AAN6RKT1"/>
<evidence type="ECO:0000313" key="3">
    <source>
        <dbReference type="Proteomes" id="UP001280581"/>
    </source>
</evidence>
<organism evidence="2 3">
    <name type="scientific">Pseudopithomyces chartarum</name>
    <dbReference type="NCBI Taxonomy" id="1892770"/>
    <lineage>
        <taxon>Eukaryota</taxon>
        <taxon>Fungi</taxon>
        <taxon>Dikarya</taxon>
        <taxon>Ascomycota</taxon>
        <taxon>Pezizomycotina</taxon>
        <taxon>Dothideomycetes</taxon>
        <taxon>Pleosporomycetidae</taxon>
        <taxon>Pleosporales</taxon>
        <taxon>Massarineae</taxon>
        <taxon>Didymosphaeriaceae</taxon>
        <taxon>Pseudopithomyces</taxon>
    </lineage>
</organism>
<keyword evidence="3" id="KW-1185">Reference proteome</keyword>
<evidence type="ECO:0000313" key="2">
    <source>
        <dbReference type="EMBL" id="KAK3216128.1"/>
    </source>
</evidence>
<comment type="caution">
    <text evidence="2">The sequence shown here is derived from an EMBL/GenBank/DDBJ whole genome shotgun (WGS) entry which is preliminary data.</text>
</comment>
<dbReference type="Proteomes" id="UP001280581">
    <property type="component" value="Unassembled WGS sequence"/>
</dbReference>
<feature type="region of interest" description="Disordered" evidence="1">
    <location>
        <begin position="267"/>
        <end position="286"/>
    </location>
</feature>
<sequence length="316" mass="35287">MPAANRASAMSKDVFFNRRRKGIDYKAKRLVLQDQDVKVAIFYGHGDEVSVFRSHPHLPNWPFPKHHLGSTPINETNMDSYHTEPKHMLWMAEWIRREGLSMPWSQPAQPGIPEAATAFEENTRRQSATVEDTGKGKPESFVEPDQTATNYDQEPSFSVIPDIIGPEWFGIQNGQPLMGPPPSSRHTSTAPISAEKGPVDSDDDLTDEDFVNLGSENRYRGGSSDTNSISPSKRLRGNDGHYIHSNGSASMENSHLIPAQVNRMRQFQPRRARSAYNPPSHGGVQLQDDRAAPIYHGTTDMYGSPPLTRARASRMI</sequence>